<dbReference type="EMBL" id="AP026867">
    <property type="protein sequence ID" value="BDS13928.1"/>
    <property type="molecule type" value="Genomic_DNA"/>
</dbReference>
<proteinExistence type="predicted"/>
<evidence type="ECO:0000256" key="1">
    <source>
        <dbReference type="SAM" id="SignalP"/>
    </source>
</evidence>
<dbReference type="Proteomes" id="UP001060919">
    <property type="component" value="Chromosome"/>
</dbReference>
<dbReference type="KEGG" id="aup:AsAng_0046910"/>
<dbReference type="RefSeq" id="WP_264789174.1">
    <property type="nucleotide sequence ID" value="NZ_AP026867.1"/>
</dbReference>
<dbReference type="AlphaFoldDB" id="A0A915YIW7"/>
<keyword evidence="1" id="KW-0732">Signal</keyword>
<protein>
    <submittedName>
        <fullName evidence="2">Uncharacterized protein</fullName>
    </submittedName>
</protein>
<evidence type="ECO:0000313" key="3">
    <source>
        <dbReference type="Proteomes" id="UP001060919"/>
    </source>
</evidence>
<reference evidence="2" key="1">
    <citation type="submission" date="2022-09" db="EMBL/GenBank/DDBJ databases">
        <title>Aureispira anguillicida sp. nov., isolated from Leptocephalus of Japanese eel Anguilla japonica.</title>
        <authorList>
            <person name="Yuasa K."/>
            <person name="Mekata T."/>
            <person name="Ikunari K."/>
        </authorList>
    </citation>
    <scope>NUCLEOTIDE SEQUENCE</scope>
    <source>
        <strain evidence="2">EL160426</strain>
    </source>
</reference>
<accession>A0A915YIW7</accession>
<feature type="signal peptide" evidence="1">
    <location>
        <begin position="1"/>
        <end position="25"/>
    </location>
</feature>
<keyword evidence="3" id="KW-1185">Reference proteome</keyword>
<name>A0A915YIW7_9BACT</name>
<sequence length="205" mass="23404">MNYTLAILSSFLLLTQMLIGQSAQVQDYALDNLRGIELNSNNLVIYEEQAILKLQDMLDYMALIGSSQYNDVLRETAMETVLANFDETARVSCDWVLNNGLEQAKDGASCTPVKMLKELFAAAYYEIKVNYETVRINQPLKKLPDGNYRGQLLYQQEVATQKIKNTPSKMATPKAIKIDFLLERVEKKFGDEQEIIWEIKFLGML</sequence>
<gene>
    <name evidence="2" type="ORF">AsAng_0046910</name>
</gene>
<organism evidence="2 3">
    <name type="scientific">Aureispira anguillae</name>
    <dbReference type="NCBI Taxonomy" id="2864201"/>
    <lineage>
        <taxon>Bacteria</taxon>
        <taxon>Pseudomonadati</taxon>
        <taxon>Bacteroidota</taxon>
        <taxon>Saprospiria</taxon>
        <taxon>Saprospirales</taxon>
        <taxon>Saprospiraceae</taxon>
        <taxon>Aureispira</taxon>
    </lineage>
</organism>
<feature type="chain" id="PRO_5037664393" evidence="1">
    <location>
        <begin position="26"/>
        <end position="205"/>
    </location>
</feature>
<evidence type="ECO:0000313" key="2">
    <source>
        <dbReference type="EMBL" id="BDS13928.1"/>
    </source>
</evidence>